<dbReference type="EMBL" id="GBRH01250081">
    <property type="protein sequence ID" value="JAD47814.1"/>
    <property type="molecule type" value="Transcribed_RNA"/>
</dbReference>
<proteinExistence type="predicted"/>
<evidence type="ECO:0000313" key="1">
    <source>
        <dbReference type="EMBL" id="JAD47814.1"/>
    </source>
</evidence>
<reference evidence="1" key="2">
    <citation type="journal article" date="2015" name="Data Brief">
        <title>Shoot transcriptome of the giant reed, Arundo donax.</title>
        <authorList>
            <person name="Barrero R.A."/>
            <person name="Guerrero F.D."/>
            <person name="Moolhuijzen P."/>
            <person name="Goolsby J.A."/>
            <person name="Tidwell J."/>
            <person name="Bellgard S.E."/>
            <person name="Bellgard M.I."/>
        </authorList>
    </citation>
    <scope>NUCLEOTIDE SEQUENCE</scope>
    <source>
        <tissue evidence="1">Shoot tissue taken approximately 20 cm above the soil surface</tissue>
    </source>
</reference>
<organism evidence="1">
    <name type="scientific">Arundo donax</name>
    <name type="common">Giant reed</name>
    <name type="synonym">Donax arundinaceus</name>
    <dbReference type="NCBI Taxonomy" id="35708"/>
    <lineage>
        <taxon>Eukaryota</taxon>
        <taxon>Viridiplantae</taxon>
        <taxon>Streptophyta</taxon>
        <taxon>Embryophyta</taxon>
        <taxon>Tracheophyta</taxon>
        <taxon>Spermatophyta</taxon>
        <taxon>Magnoliopsida</taxon>
        <taxon>Liliopsida</taxon>
        <taxon>Poales</taxon>
        <taxon>Poaceae</taxon>
        <taxon>PACMAD clade</taxon>
        <taxon>Arundinoideae</taxon>
        <taxon>Arundineae</taxon>
        <taxon>Arundo</taxon>
    </lineage>
</organism>
<sequence>MLSPLLIMVVLQIFERVPQDPLRCDSVHFRITH</sequence>
<reference evidence="1" key="1">
    <citation type="submission" date="2014-09" db="EMBL/GenBank/DDBJ databases">
        <authorList>
            <person name="Magalhaes I.L.F."/>
            <person name="Oliveira U."/>
            <person name="Santos F.R."/>
            <person name="Vidigal T.H.D.A."/>
            <person name="Brescovit A.D."/>
            <person name="Santos A.J."/>
        </authorList>
    </citation>
    <scope>NUCLEOTIDE SEQUENCE</scope>
    <source>
        <tissue evidence="1">Shoot tissue taken approximately 20 cm above the soil surface</tissue>
    </source>
</reference>
<name>A0A0A9A7Y6_ARUDO</name>
<dbReference type="AlphaFoldDB" id="A0A0A9A7Y6"/>
<accession>A0A0A9A7Y6</accession>
<protein>
    <submittedName>
        <fullName evidence="1">Uncharacterized protein</fullName>
    </submittedName>
</protein>